<dbReference type="PROSITE" id="PS51160">
    <property type="entry name" value="ACYLPHOSPHATASE_3"/>
    <property type="match status" value="1"/>
</dbReference>
<dbReference type="GO" id="GO:0003998">
    <property type="term" value="F:acylphosphatase activity"/>
    <property type="evidence" value="ECO:0007669"/>
    <property type="project" value="UniProtKB-EC"/>
</dbReference>
<accession>A0A856MG94</accession>
<evidence type="ECO:0000256" key="3">
    <source>
        <dbReference type="ARBA" id="ARBA00015991"/>
    </source>
</evidence>
<dbReference type="EMBL" id="CP030118">
    <property type="protein sequence ID" value="QDL10375.1"/>
    <property type="molecule type" value="Genomic_DNA"/>
</dbReference>
<dbReference type="EC" id="3.6.1.7" evidence="2 5"/>
<evidence type="ECO:0000256" key="1">
    <source>
        <dbReference type="ARBA" id="ARBA00005614"/>
    </source>
</evidence>
<dbReference type="AlphaFoldDB" id="A0A856MG94"/>
<dbReference type="NCBIfam" id="NF011016">
    <property type="entry name" value="PRK14444.1"/>
    <property type="match status" value="1"/>
</dbReference>
<evidence type="ECO:0000259" key="7">
    <source>
        <dbReference type="PROSITE" id="PS51160"/>
    </source>
</evidence>
<organism evidence="8 9">
    <name type="scientific">Brasilonema sennae CENA114</name>
    <dbReference type="NCBI Taxonomy" id="415709"/>
    <lineage>
        <taxon>Bacteria</taxon>
        <taxon>Bacillati</taxon>
        <taxon>Cyanobacteriota</taxon>
        <taxon>Cyanophyceae</taxon>
        <taxon>Nostocales</taxon>
        <taxon>Scytonemataceae</taxon>
        <taxon>Brasilonema</taxon>
        <taxon>Bromeliae group (in: Brasilonema)</taxon>
    </lineage>
</organism>
<comment type="similarity">
    <text evidence="1 6">Belongs to the acylphosphatase family.</text>
</comment>
<evidence type="ECO:0000313" key="8">
    <source>
        <dbReference type="EMBL" id="QDL10375.1"/>
    </source>
</evidence>
<dbReference type="KEGG" id="bsen:DP114_22965"/>
<dbReference type="PANTHER" id="PTHR47268">
    <property type="entry name" value="ACYLPHOSPHATASE"/>
    <property type="match status" value="1"/>
</dbReference>
<dbReference type="InterPro" id="IPR001792">
    <property type="entry name" value="Acylphosphatase-like_dom"/>
</dbReference>
<dbReference type="InterPro" id="IPR020456">
    <property type="entry name" value="Acylphosphatase"/>
</dbReference>
<evidence type="ECO:0000256" key="4">
    <source>
        <dbReference type="ARBA" id="ARBA00047645"/>
    </source>
</evidence>
<dbReference type="Pfam" id="PF00708">
    <property type="entry name" value="Acylphosphatase"/>
    <property type="match status" value="1"/>
</dbReference>
<protein>
    <recommendedName>
        <fullName evidence="3 5">acylphosphatase</fullName>
        <ecNumber evidence="2 5">3.6.1.7</ecNumber>
    </recommendedName>
</protein>
<name>A0A856MG94_9CYAN</name>
<dbReference type="InterPro" id="IPR036046">
    <property type="entry name" value="Acylphosphatase-like_dom_sf"/>
</dbReference>
<proteinExistence type="inferred from homology"/>
<dbReference type="PANTHER" id="PTHR47268:SF4">
    <property type="entry name" value="ACYLPHOSPHATASE"/>
    <property type="match status" value="1"/>
</dbReference>
<dbReference type="SUPFAM" id="SSF54975">
    <property type="entry name" value="Acylphosphatase/BLUF domain-like"/>
    <property type="match status" value="1"/>
</dbReference>
<sequence>MQNTTPHPKLVRAHVFISGRVQGVGYRYSTVDTAIQLGLTGWVRNLPDGSVEAVFEGSQTVVGQMIRWCYQGPPAAMVQKVLIAYEEPENLRGFEVRRFEKSELGQEEGV</sequence>
<dbReference type="InterPro" id="IPR017968">
    <property type="entry name" value="Acylphosphatase_CS"/>
</dbReference>
<evidence type="ECO:0000313" key="9">
    <source>
        <dbReference type="Proteomes" id="UP000503129"/>
    </source>
</evidence>
<dbReference type="Proteomes" id="UP000503129">
    <property type="component" value="Chromosome"/>
</dbReference>
<evidence type="ECO:0000256" key="5">
    <source>
        <dbReference type="PROSITE-ProRule" id="PRU00520"/>
    </source>
</evidence>
<keyword evidence="9" id="KW-1185">Reference proteome</keyword>
<evidence type="ECO:0000256" key="6">
    <source>
        <dbReference type="RuleBase" id="RU004168"/>
    </source>
</evidence>
<evidence type="ECO:0000256" key="2">
    <source>
        <dbReference type="ARBA" id="ARBA00012150"/>
    </source>
</evidence>
<dbReference type="RefSeq" id="WP_171977196.1">
    <property type="nucleotide sequence ID" value="NZ_CAWOXK010000001.1"/>
</dbReference>
<dbReference type="PROSITE" id="PS00151">
    <property type="entry name" value="ACYLPHOSPHATASE_2"/>
    <property type="match status" value="1"/>
</dbReference>
<gene>
    <name evidence="8" type="ORF">DP114_22965</name>
</gene>
<comment type="catalytic activity">
    <reaction evidence="4 5">
        <text>an acyl phosphate + H2O = a carboxylate + phosphate + H(+)</text>
        <dbReference type="Rhea" id="RHEA:14965"/>
        <dbReference type="ChEBI" id="CHEBI:15377"/>
        <dbReference type="ChEBI" id="CHEBI:15378"/>
        <dbReference type="ChEBI" id="CHEBI:29067"/>
        <dbReference type="ChEBI" id="CHEBI:43474"/>
        <dbReference type="ChEBI" id="CHEBI:59918"/>
        <dbReference type="EC" id="3.6.1.7"/>
    </reaction>
</comment>
<feature type="domain" description="Acylphosphatase-like" evidence="7">
    <location>
        <begin position="12"/>
        <end position="98"/>
    </location>
</feature>
<feature type="active site" evidence="5">
    <location>
        <position position="45"/>
    </location>
</feature>
<dbReference type="Gene3D" id="3.30.70.100">
    <property type="match status" value="1"/>
</dbReference>
<keyword evidence="5 8" id="KW-0378">Hydrolase</keyword>
<reference evidence="8 9" key="1">
    <citation type="submission" date="2018-06" db="EMBL/GenBank/DDBJ databases">
        <title>Comparative genomics of Brasilonema spp. strains.</title>
        <authorList>
            <person name="Alvarenga D.O."/>
            <person name="Fiore M.F."/>
            <person name="Varani A.M."/>
        </authorList>
    </citation>
    <scope>NUCLEOTIDE SEQUENCE [LARGE SCALE GENOMIC DNA]</scope>
    <source>
        <strain evidence="8 9">CENA114</strain>
    </source>
</reference>
<feature type="active site" evidence="5">
    <location>
        <position position="27"/>
    </location>
</feature>